<sequence>MVRQIFINKPGTIKLQTARQTAPMVSSSGRQLSVEQLRRRRSSSYVDALRKLDTGGPVSATGIDAIRDAVAAEFPDGPASWPLGWVSKCYLGAPYEVHIVDISGHIIRHFKRGEAMPGGMERARSLAASGRYAAIEVFSDRLVAIADDGTTSVSMG</sequence>
<dbReference type="RefSeq" id="WP_249034041.1">
    <property type="nucleotide sequence ID" value="NZ_CP134889.1"/>
</dbReference>
<dbReference type="Proteomes" id="UP000189683">
    <property type="component" value="Plasmid pKNA02"/>
</dbReference>
<name>A0A9N7CCL6_9PROT</name>
<accession>A0A9N7CCL6</accession>
<keyword evidence="1" id="KW-0614">Plasmid</keyword>
<reference evidence="1 2" key="1">
    <citation type="submission" date="2017-02" db="EMBL/GenBank/DDBJ databases">
        <title>zhang.</title>
        <authorList>
            <person name="Zhang H."/>
        </authorList>
    </citation>
    <scope>NUCLEOTIDE SEQUENCE [LARGE SCALE GENOMIC DNA]</scope>
    <source>
        <strain evidence="1 2">RZS01</strain>
        <plasmid evidence="2">pkna02</plasmid>
    </source>
</reference>
<dbReference type="AlphaFoldDB" id="A0A9N7CCL6"/>
<dbReference type="KEGG" id="kna:B0W47_16995"/>
<protein>
    <submittedName>
        <fullName evidence="1">Uncharacterized protein</fullName>
    </submittedName>
</protein>
<dbReference type="EMBL" id="CP019877">
    <property type="protein sequence ID" value="AQU89276.1"/>
    <property type="molecule type" value="Genomic_DNA"/>
</dbReference>
<geneLocation type="plasmid" evidence="2">
    <name>pkna02</name>
</geneLocation>
<gene>
    <name evidence="1" type="ORF">B0W47_16995</name>
</gene>
<evidence type="ECO:0000313" key="2">
    <source>
        <dbReference type="Proteomes" id="UP000189683"/>
    </source>
</evidence>
<evidence type="ECO:0000313" key="1">
    <source>
        <dbReference type="EMBL" id="AQU89276.1"/>
    </source>
</evidence>
<organism evidence="1 2">
    <name type="scientific">Komagataeibacter nataicola</name>
    <dbReference type="NCBI Taxonomy" id="265960"/>
    <lineage>
        <taxon>Bacteria</taxon>
        <taxon>Pseudomonadati</taxon>
        <taxon>Pseudomonadota</taxon>
        <taxon>Alphaproteobacteria</taxon>
        <taxon>Acetobacterales</taxon>
        <taxon>Acetobacteraceae</taxon>
        <taxon>Komagataeibacter</taxon>
    </lineage>
</organism>
<proteinExistence type="predicted"/>